<dbReference type="PANTHER" id="PTHR38693">
    <property type="entry name" value="UBIQUINONE BIOSYNTHESIS PROTEIN UBIJ"/>
    <property type="match status" value="1"/>
</dbReference>
<protein>
    <recommendedName>
        <fullName evidence="1">Ubiquinone biosynthesis accessory factor UbiJ</fullName>
    </recommendedName>
</protein>
<evidence type="ECO:0000256" key="1">
    <source>
        <dbReference type="HAMAP-Rule" id="MF_02215"/>
    </source>
</evidence>
<keyword evidence="1" id="KW-0963">Cytoplasm</keyword>
<accession>A0A2T5MCR2</accession>
<dbReference type="EMBL" id="QANS01000006">
    <property type="protein sequence ID" value="PTU30355.1"/>
    <property type="molecule type" value="Genomic_DNA"/>
</dbReference>
<dbReference type="Proteomes" id="UP000244248">
    <property type="component" value="Unassembled WGS sequence"/>
</dbReference>
<comment type="subcellular location">
    <subcellularLocation>
        <location evidence="1">Cytoplasm</location>
    </subcellularLocation>
</comment>
<feature type="coiled-coil region" evidence="2">
    <location>
        <begin position="177"/>
        <end position="204"/>
    </location>
</feature>
<evidence type="ECO:0000313" key="5">
    <source>
        <dbReference type="Proteomes" id="UP000244248"/>
    </source>
</evidence>
<comment type="pathway">
    <text evidence="1">Cofactor biosynthesis; ubiquinone biosynthesis.</text>
</comment>
<keyword evidence="5" id="KW-1185">Reference proteome</keyword>
<keyword evidence="2" id="KW-0175">Coiled coil</keyword>
<comment type="similarity">
    <text evidence="1">Belongs to the UbiJ family.</text>
</comment>
<dbReference type="UniPathway" id="UPA00232"/>
<dbReference type="InterPro" id="IPR036527">
    <property type="entry name" value="SCP2_sterol-bd_dom_sf"/>
</dbReference>
<name>A0A2T5MCR2_9GAMM</name>
<sequence>MQTVSAPALLCATLEVALNRYLSLEPEVLAECGALSGRSIALRALGMGWTFHIEFHGGGVRVLSDIETEADVTVSGQPTTLLRLAWKTAGGAGGIPSGIDVDGDAELLVRFNKLLAKVGFDPEELLAKFFGGSAAHRLHQGLQKFMGWGRNTASTLSLDTAEYLREETRDLARGSDAAEWMDNVDLLRERVDRFEARIDKLEQGS</sequence>
<keyword evidence="1" id="KW-0831">Ubiquinone biosynthesis</keyword>
<evidence type="ECO:0000313" key="4">
    <source>
        <dbReference type="EMBL" id="PTU30355.1"/>
    </source>
</evidence>
<reference evidence="4 5" key="1">
    <citation type="submission" date="2018-04" db="EMBL/GenBank/DDBJ databases">
        <title>Novel species isolated from glacier.</title>
        <authorList>
            <person name="Liu Q."/>
            <person name="Xin Y.-H."/>
        </authorList>
    </citation>
    <scope>NUCLEOTIDE SEQUENCE [LARGE SCALE GENOMIC DNA]</scope>
    <source>
        <strain evidence="4 5">GT1R17</strain>
    </source>
</reference>
<dbReference type="PANTHER" id="PTHR38693:SF1">
    <property type="entry name" value="UBIQUINONE BIOSYNTHESIS ACCESSORY FACTOR UBIJ"/>
    <property type="match status" value="1"/>
</dbReference>
<dbReference type="SUPFAM" id="SSF55718">
    <property type="entry name" value="SCP-like"/>
    <property type="match status" value="1"/>
</dbReference>
<comment type="caution">
    <text evidence="4">The sequence shown here is derived from an EMBL/GenBank/DDBJ whole genome shotgun (WGS) entry which is preliminary data.</text>
</comment>
<dbReference type="HAMAP" id="MF_02215">
    <property type="entry name" value="UbiJ"/>
    <property type="match status" value="1"/>
</dbReference>
<gene>
    <name evidence="1" type="primary">ubiJ</name>
    <name evidence="4" type="ORF">CJD38_15540</name>
</gene>
<evidence type="ECO:0000259" key="3">
    <source>
        <dbReference type="Pfam" id="PF02036"/>
    </source>
</evidence>
<proteinExistence type="inferred from homology"/>
<organism evidence="4 5">
    <name type="scientific">Stenotrophobium rhamnosiphilum</name>
    <dbReference type="NCBI Taxonomy" id="2029166"/>
    <lineage>
        <taxon>Bacteria</taxon>
        <taxon>Pseudomonadati</taxon>
        <taxon>Pseudomonadota</taxon>
        <taxon>Gammaproteobacteria</taxon>
        <taxon>Nevskiales</taxon>
        <taxon>Nevskiaceae</taxon>
        <taxon>Stenotrophobium</taxon>
    </lineage>
</organism>
<feature type="domain" description="SCP2" evidence="3">
    <location>
        <begin position="18"/>
        <end position="115"/>
    </location>
</feature>
<dbReference type="AlphaFoldDB" id="A0A2T5MCR2"/>
<dbReference type="Pfam" id="PF02036">
    <property type="entry name" value="SCP2"/>
    <property type="match status" value="1"/>
</dbReference>
<dbReference type="GO" id="GO:0006744">
    <property type="term" value="P:ubiquinone biosynthetic process"/>
    <property type="evidence" value="ECO:0007669"/>
    <property type="project" value="UniProtKB-UniRule"/>
</dbReference>
<evidence type="ECO:0000256" key="2">
    <source>
        <dbReference type="SAM" id="Coils"/>
    </source>
</evidence>
<dbReference type="GO" id="GO:0005737">
    <property type="term" value="C:cytoplasm"/>
    <property type="evidence" value="ECO:0007669"/>
    <property type="project" value="UniProtKB-SubCell"/>
</dbReference>
<comment type="function">
    <text evidence="1">Required for ubiquinone (coenzyme Q) biosynthesis. Binds hydrophobic ubiquinone biosynthetic intermediates via its SCP2 domain and is essential for the stability of the Ubi complex. May constitute a docking platform where Ubi enzymes assemble and access their SCP2-bound polyprenyl substrates.</text>
</comment>
<dbReference type="InterPro" id="IPR003033">
    <property type="entry name" value="SCP2_sterol-bd_dom"/>
</dbReference>
<dbReference type="InterPro" id="IPR038989">
    <property type="entry name" value="UbiJ"/>
</dbReference>